<keyword evidence="1" id="KW-1133">Transmembrane helix</keyword>
<name>A0A6B3NIR6_9CYAN</name>
<dbReference type="InterPro" id="IPR006026">
    <property type="entry name" value="Peptidase_Metallo"/>
</dbReference>
<accession>A0A6B3NIR6</accession>
<comment type="caution">
    <text evidence="3">The sequence shown here is derived from an EMBL/GenBank/DDBJ whole genome shotgun (WGS) entry which is preliminary data.</text>
</comment>
<dbReference type="AlphaFoldDB" id="A0A6B3NIR6"/>
<feature type="domain" description="Peptidase metallopeptidase" evidence="2">
    <location>
        <begin position="102"/>
        <end position="277"/>
    </location>
</feature>
<organism evidence="3">
    <name type="scientific">Symploca sp. SIO1C4</name>
    <dbReference type="NCBI Taxonomy" id="2607765"/>
    <lineage>
        <taxon>Bacteria</taxon>
        <taxon>Bacillati</taxon>
        <taxon>Cyanobacteriota</taxon>
        <taxon>Cyanophyceae</taxon>
        <taxon>Coleofasciculales</taxon>
        <taxon>Coleofasciculaceae</taxon>
        <taxon>Symploca</taxon>
    </lineage>
</organism>
<proteinExistence type="predicted"/>
<dbReference type="CDD" id="cd04279">
    <property type="entry name" value="ZnMc_MMP_like_1"/>
    <property type="match status" value="1"/>
</dbReference>
<dbReference type="SUPFAM" id="SSF55486">
    <property type="entry name" value="Metalloproteases ('zincins'), catalytic domain"/>
    <property type="match status" value="1"/>
</dbReference>
<evidence type="ECO:0000256" key="1">
    <source>
        <dbReference type="SAM" id="Phobius"/>
    </source>
</evidence>
<keyword evidence="1" id="KW-0472">Membrane</keyword>
<dbReference type="GO" id="GO:0008270">
    <property type="term" value="F:zinc ion binding"/>
    <property type="evidence" value="ECO:0007669"/>
    <property type="project" value="InterPro"/>
</dbReference>
<sequence>MLLNLIRTIAQGKLKQLLIWLGMAIATSQIAIFVHLQPLKAQVGLPYWRNIIVKESLLTNTDLSESSLPVPKTHPLPETLAQWQDLSVSGDYFSEVETTPLGYLIWSEFPVKIYWERPNEAILSPSSLRRFQEWVDAVTKAVEEWSAYLPLELVRERSGADISILRSHPPFQASINPETGEINLPRARSAETRYEFYLRRGVGTPQGSTISHRFTIELTPDQTAEYTLATARHEIGHALGIWGHSPIETDALYFSQVGNPPQISVRDINTLKRVYEQPTRLGWSLVAGKN</sequence>
<keyword evidence="1" id="KW-0812">Transmembrane</keyword>
<dbReference type="GO" id="GO:0006508">
    <property type="term" value="P:proteolysis"/>
    <property type="evidence" value="ECO:0007669"/>
    <property type="project" value="InterPro"/>
</dbReference>
<dbReference type="EMBL" id="JAAHFQ010000866">
    <property type="protein sequence ID" value="NER31583.1"/>
    <property type="molecule type" value="Genomic_DNA"/>
</dbReference>
<feature type="transmembrane region" description="Helical" evidence="1">
    <location>
        <begin position="17"/>
        <end position="36"/>
    </location>
</feature>
<reference evidence="3" key="1">
    <citation type="submission" date="2019-11" db="EMBL/GenBank/DDBJ databases">
        <title>Genomic insights into an expanded diversity of filamentous marine cyanobacteria reveals the extraordinary biosynthetic potential of Moorea and Okeania.</title>
        <authorList>
            <person name="Ferreira Leao T."/>
            <person name="Wang M."/>
            <person name="Moss N."/>
            <person name="Da Silva R."/>
            <person name="Sanders J."/>
            <person name="Nurk S."/>
            <person name="Gurevich A."/>
            <person name="Humphrey G."/>
            <person name="Reher R."/>
            <person name="Zhu Q."/>
            <person name="Belda-Ferre P."/>
            <person name="Glukhov E."/>
            <person name="Rex R."/>
            <person name="Dorrestein P.C."/>
            <person name="Knight R."/>
            <person name="Pevzner P."/>
            <person name="Gerwick W.H."/>
            <person name="Gerwick L."/>
        </authorList>
    </citation>
    <scope>NUCLEOTIDE SEQUENCE</scope>
    <source>
        <strain evidence="3">SIO1C4</strain>
    </source>
</reference>
<dbReference type="SMART" id="SM00235">
    <property type="entry name" value="ZnMc"/>
    <property type="match status" value="1"/>
</dbReference>
<evidence type="ECO:0000313" key="3">
    <source>
        <dbReference type="EMBL" id="NER31583.1"/>
    </source>
</evidence>
<protein>
    <submittedName>
        <fullName evidence="3">Peptidase</fullName>
    </submittedName>
</protein>
<gene>
    <name evidence="3" type="ORF">F6J89_29190</name>
</gene>
<dbReference type="InterPro" id="IPR024079">
    <property type="entry name" value="MetalloPept_cat_dom_sf"/>
</dbReference>
<dbReference type="GO" id="GO:0008237">
    <property type="term" value="F:metallopeptidase activity"/>
    <property type="evidence" value="ECO:0007669"/>
    <property type="project" value="InterPro"/>
</dbReference>
<evidence type="ECO:0000259" key="2">
    <source>
        <dbReference type="SMART" id="SM00235"/>
    </source>
</evidence>
<dbReference type="Gene3D" id="3.40.390.10">
    <property type="entry name" value="Collagenase (Catalytic Domain)"/>
    <property type="match status" value="1"/>
</dbReference>